<dbReference type="RefSeq" id="WP_068258443.1">
    <property type="nucleotide sequence ID" value="NZ_LWSK01000005.1"/>
</dbReference>
<feature type="transmembrane region" description="Helical" evidence="1">
    <location>
        <begin position="12"/>
        <end position="31"/>
    </location>
</feature>
<gene>
    <name evidence="2" type="ORF">LF1_32960</name>
</gene>
<evidence type="ECO:0000256" key="1">
    <source>
        <dbReference type="SAM" id="Phobius"/>
    </source>
</evidence>
<dbReference type="AlphaFoldDB" id="A0A5B1CLI6"/>
<name>A0A5B1CLI6_9BACT</name>
<sequence length="268" mass="30213">MLRSKKRILCRSFGLGTFLAFAFVVGTGLWIKAQSKFVPDFYSQAKTIRPLPSIKASRNLQSELRRFQSDRSKRGRWNTALSDQQVNAWLIEELPRAFPRLLAYGAREPRIKVEDDRILAAVRFQRGQIDTVISCEATVELTEQPNMLALRLHHLRAGAIPLPLNKFVRGISKEAAKGGLDIDWDFTDSGPVALVTIPSEDPRYHASPVVIESVNLVRGAMVLAGHTGDITAEEFKPVGSTHEFVSYLPRIHRRAQMDRANRKESLIR</sequence>
<keyword evidence="1" id="KW-1133">Transmembrane helix</keyword>
<dbReference type="Proteomes" id="UP000322699">
    <property type="component" value="Unassembled WGS sequence"/>
</dbReference>
<dbReference type="EMBL" id="VRLW01000001">
    <property type="protein sequence ID" value="KAA1260755.1"/>
    <property type="molecule type" value="Genomic_DNA"/>
</dbReference>
<dbReference type="OrthoDB" id="274988at2"/>
<keyword evidence="1" id="KW-0472">Membrane</keyword>
<proteinExistence type="predicted"/>
<protein>
    <submittedName>
        <fullName evidence="2">Uncharacterized protein</fullName>
    </submittedName>
</protein>
<keyword evidence="3" id="KW-1185">Reference proteome</keyword>
<comment type="caution">
    <text evidence="2">The sequence shown here is derived from an EMBL/GenBank/DDBJ whole genome shotgun (WGS) entry which is preliminary data.</text>
</comment>
<keyword evidence="1" id="KW-0812">Transmembrane</keyword>
<evidence type="ECO:0000313" key="3">
    <source>
        <dbReference type="Proteomes" id="UP000322699"/>
    </source>
</evidence>
<accession>A0A5B1CLI6</accession>
<evidence type="ECO:0000313" key="2">
    <source>
        <dbReference type="EMBL" id="KAA1260755.1"/>
    </source>
</evidence>
<organism evidence="2 3">
    <name type="scientific">Rubripirellula obstinata</name>
    <dbReference type="NCBI Taxonomy" id="406547"/>
    <lineage>
        <taxon>Bacteria</taxon>
        <taxon>Pseudomonadati</taxon>
        <taxon>Planctomycetota</taxon>
        <taxon>Planctomycetia</taxon>
        <taxon>Pirellulales</taxon>
        <taxon>Pirellulaceae</taxon>
        <taxon>Rubripirellula</taxon>
    </lineage>
</organism>
<reference evidence="2 3" key="1">
    <citation type="submission" date="2019-08" db="EMBL/GenBank/DDBJ databases">
        <title>Deep-cultivation of Planctomycetes and their phenomic and genomic characterization uncovers novel biology.</title>
        <authorList>
            <person name="Wiegand S."/>
            <person name="Jogler M."/>
            <person name="Boedeker C."/>
            <person name="Pinto D."/>
            <person name="Vollmers J."/>
            <person name="Rivas-Marin E."/>
            <person name="Kohn T."/>
            <person name="Peeters S.H."/>
            <person name="Heuer A."/>
            <person name="Rast P."/>
            <person name="Oberbeckmann S."/>
            <person name="Bunk B."/>
            <person name="Jeske O."/>
            <person name="Meyerdierks A."/>
            <person name="Storesund J.E."/>
            <person name="Kallscheuer N."/>
            <person name="Luecker S."/>
            <person name="Lage O.M."/>
            <person name="Pohl T."/>
            <person name="Merkel B.J."/>
            <person name="Hornburger P."/>
            <person name="Mueller R.-W."/>
            <person name="Bruemmer F."/>
            <person name="Labrenz M."/>
            <person name="Spormann A.M."/>
            <person name="Op Den Camp H."/>
            <person name="Overmann J."/>
            <person name="Amann R."/>
            <person name="Jetten M.S.M."/>
            <person name="Mascher T."/>
            <person name="Medema M.H."/>
            <person name="Devos D.P."/>
            <person name="Kaster A.-K."/>
            <person name="Ovreas L."/>
            <person name="Rohde M."/>
            <person name="Galperin M.Y."/>
            <person name="Jogler C."/>
        </authorList>
    </citation>
    <scope>NUCLEOTIDE SEQUENCE [LARGE SCALE GENOMIC DNA]</scope>
    <source>
        <strain evidence="2 3">LF1</strain>
    </source>
</reference>